<dbReference type="Proteomes" id="UP000504621">
    <property type="component" value="Unplaced"/>
</dbReference>
<keyword evidence="5" id="KW-0624">Polysaccharide degradation</keyword>
<dbReference type="PANTHER" id="PTHR31490">
    <property type="entry name" value="GLYCOSYL HYDROLASE"/>
    <property type="match status" value="1"/>
</dbReference>
<dbReference type="GO" id="GO:0031176">
    <property type="term" value="F:endo-1,4-beta-xylanase activity"/>
    <property type="evidence" value="ECO:0007669"/>
    <property type="project" value="UniProtKB-ARBA"/>
</dbReference>
<feature type="domain" description="GH10" evidence="7">
    <location>
        <begin position="217"/>
        <end position="513"/>
    </location>
</feature>
<evidence type="ECO:0000256" key="4">
    <source>
        <dbReference type="ARBA" id="ARBA00023277"/>
    </source>
</evidence>
<evidence type="ECO:0000256" key="2">
    <source>
        <dbReference type="ARBA" id="ARBA00022737"/>
    </source>
</evidence>
<protein>
    <submittedName>
        <fullName evidence="9">Uncharacterized protein LOC110424833</fullName>
    </submittedName>
</protein>
<dbReference type="AlphaFoldDB" id="A0A6J1B7Q1"/>
<keyword evidence="8" id="KW-1185">Reference proteome</keyword>
<comment type="similarity">
    <text evidence="1">Belongs to the glycosyl hydrolase 10 (cellulase F) family.</text>
</comment>
<dbReference type="Pfam" id="PF00331">
    <property type="entry name" value="Glyco_hydro_10"/>
    <property type="match status" value="1"/>
</dbReference>
<evidence type="ECO:0000256" key="6">
    <source>
        <dbReference type="SAM" id="SignalP"/>
    </source>
</evidence>
<feature type="chain" id="PRO_5027087282" evidence="6">
    <location>
        <begin position="26"/>
        <end position="593"/>
    </location>
</feature>
<dbReference type="PANTHER" id="PTHR31490:SF2">
    <property type="entry name" value="GLYCOSYL HYDROLASE FAMILY 10 PROTEIN"/>
    <property type="match status" value="1"/>
</dbReference>
<keyword evidence="3" id="KW-0378">Hydrolase</keyword>
<evidence type="ECO:0000256" key="5">
    <source>
        <dbReference type="ARBA" id="ARBA00023326"/>
    </source>
</evidence>
<name>A0A6J1B7Q1_9ROSI</name>
<keyword evidence="6" id="KW-0732">Signal</keyword>
<sequence>MKIELENNLIIFLVLCTLHFSGFEANALSYDYTASIECLENPHKPLYSGGIILNPELNVGLKGWHAFGDAKLEHRELAGNKFVVARGRNQPSDSVSQKLYLQKEMLYSFSAWIQVSEGNAPVAAVFKAATGFKHAGAVVAESNCWSMLKGGFTPDASGPAELYFESKNRSVEIWVDSISLQPFTQEEWKSHQDRSIRKIRKANVRIQAVDKQGNPLQNATISIEQKKPGFPVGCAINKNILTNTAYQNWFTSRFKVTTFEDEMKWYSTEVSRGHEDYSPADALLNFANKHNIAVRGHNVIWDDPKFQPGWIYSLSPTALSMAVDKRINSVMSRYKGQLIAWDVVNENLHFSFFESKLGKQASAKFYRLAHMADGTVPLFLNDYNTIEDSRDGKAAAAKYLQKLREIKAFPGNRNSRMGIGLEAHFYTPNLPYMRASIDTLAATGLPIWLTELDVQSSPNQAKYLEQVLREAHSHPKVDGIVLWAAWKPQGCYKMCLTDNSFKNLPTGDVVDKLLQQWGSKALLGFTDSDGFFEASLFHGDYEVNVTHPSSLAHSFMVVSTNASLQSPLIFQVSVRANLDNITKFEDLNNNNNN</sequence>
<dbReference type="RefSeq" id="XP_021295223.1">
    <property type="nucleotide sequence ID" value="XM_021439548.1"/>
</dbReference>
<dbReference type="Gene3D" id="2.60.120.260">
    <property type="entry name" value="Galactose-binding domain-like"/>
    <property type="match status" value="1"/>
</dbReference>
<dbReference type="InterPro" id="IPR017853">
    <property type="entry name" value="GH"/>
</dbReference>
<dbReference type="GO" id="GO:0000272">
    <property type="term" value="P:polysaccharide catabolic process"/>
    <property type="evidence" value="ECO:0007669"/>
    <property type="project" value="UniProtKB-KW"/>
</dbReference>
<reference evidence="9" key="1">
    <citation type="submission" date="2025-08" db="UniProtKB">
        <authorList>
            <consortium name="RefSeq"/>
        </authorList>
    </citation>
    <scope>IDENTIFICATION</scope>
    <source>
        <tissue evidence="9">Leaf</tissue>
    </source>
</reference>
<organism evidence="8 9">
    <name type="scientific">Herrania umbratica</name>
    <dbReference type="NCBI Taxonomy" id="108875"/>
    <lineage>
        <taxon>Eukaryota</taxon>
        <taxon>Viridiplantae</taxon>
        <taxon>Streptophyta</taxon>
        <taxon>Embryophyta</taxon>
        <taxon>Tracheophyta</taxon>
        <taxon>Spermatophyta</taxon>
        <taxon>Magnoliopsida</taxon>
        <taxon>eudicotyledons</taxon>
        <taxon>Gunneridae</taxon>
        <taxon>Pentapetalae</taxon>
        <taxon>rosids</taxon>
        <taxon>malvids</taxon>
        <taxon>Malvales</taxon>
        <taxon>Malvaceae</taxon>
        <taxon>Byttnerioideae</taxon>
        <taxon>Herrania</taxon>
    </lineage>
</organism>
<gene>
    <name evidence="9" type="primary">LOC110424833</name>
</gene>
<evidence type="ECO:0000313" key="9">
    <source>
        <dbReference type="RefSeq" id="XP_021295223.1"/>
    </source>
</evidence>
<evidence type="ECO:0000256" key="3">
    <source>
        <dbReference type="ARBA" id="ARBA00022801"/>
    </source>
</evidence>
<dbReference type="InterPro" id="IPR008979">
    <property type="entry name" value="Galactose-bd-like_sf"/>
</dbReference>
<dbReference type="GeneID" id="110424833"/>
<dbReference type="SUPFAM" id="SSF51445">
    <property type="entry name" value="(Trans)glycosidases"/>
    <property type="match status" value="1"/>
</dbReference>
<evidence type="ECO:0000259" key="7">
    <source>
        <dbReference type="PROSITE" id="PS51760"/>
    </source>
</evidence>
<keyword evidence="2" id="KW-0677">Repeat</keyword>
<dbReference type="InterPro" id="IPR001000">
    <property type="entry name" value="GH10_dom"/>
</dbReference>
<dbReference type="InterPro" id="IPR003305">
    <property type="entry name" value="CenC_carb-bd"/>
</dbReference>
<dbReference type="SUPFAM" id="SSF49785">
    <property type="entry name" value="Galactose-binding domain-like"/>
    <property type="match status" value="1"/>
</dbReference>
<dbReference type="SMART" id="SM00633">
    <property type="entry name" value="Glyco_10"/>
    <property type="match status" value="1"/>
</dbReference>
<feature type="signal peptide" evidence="6">
    <location>
        <begin position="1"/>
        <end position="25"/>
    </location>
</feature>
<dbReference type="PROSITE" id="PS51760">
    <property type="entry name" value="GH10_2"/>
    <property type="match status" value="1"/>
</dbReference>
<dbReference type="OrthoDB" id="3055998at2759"/>
<evidence type="ECO:0000256" key="1">
    <source>
        <dbReference type="ARBA" id="ARBA00007495"/>
    </source>
</evidence>
<dbReference type="Gene3D" id="3.20.20.80">
    <property type="entry name" value="Glycosidases"/>
    <property type="match status" value="1"/>
</dbReference>
<proteinExistence type="inferred from homology"/>
<keyword evidence="4" id="KW-0119">Carbohydrate metabolism</keyword>
<accession>A0A6J1B7Q1</accession>
<dbReference type="InterPro" id="IPR044846">
    <property type="entry name" value="GH10"/>
</dbReference>
<dbReference type="Pfam" id="PF02018">
    <property type="entry name" value="CBM_4_9"/>
    <property type="match status" value="1"/>
</dbReference>
<evidence type="ECO:0000313" key="8">
    <source>
        <dbReference type="Proteomes" id="UP000504621"/>
    </source>
</evidence>